<dbReference type="EMBL" id="MW021763">
    <property type="protein sequence ID" value="QPX75173.1"/>
    <property type="molecule type" value="Genomic_DNA"/>
</dbReference>
<accession>A0A7T3TL20</accession>
<name>A0A7T3TL20_9CAUD</name>
<evidence type="ECO:0000313" key="2">
    <source>
        <dbReference type="Proteomes" id="UP000595656"/>
    </source>
</evidence>
<proteinExistence type="predicted"/>
<dbReference type="Proteomes" id="UP000595656">
    <property type="component" value="Segment"/>
</dbReference>
<organism evidence="1 2">
    <name type="scientific">Serratia phage vB_SmaS_Bigdog</name>
    <dbReference type="NCBI Taxonomy" id="2777364"/>
    <lineage>
        <taxon>Viruses</taxon>
        <taxon>Duplodnaviria</taxon>
        <taxon>Heunggongvirae</taxon>
        <taxon>Uroviricota</taxon>
        <taxon>Caudoviricetes</taxon>
        <taxon>Bonzeevirus</taxon>
        <taxon>Bonzeevirus bigdog</taxon>
    </lineage>
</organism>
<gene>
    <name evidence="1" type="ORF">BIGDOG_6</name>
</gene>
<protein>
    <submittedName>
        <fullName evidence="1">Uncharacterized protein</fullName>
    </submittedName>
</protein>
<keyword evidence="2" id="KW-1185">Reference proteome</keyword>
<evidence type="ECO:0000313" key="1">
    <source>
        <dbReference type="EMBL" id="QPX75173.1"/>
    </source>
</evidence>
<sequence>MILTGRKRKRTYEITCRCGAYNFPHRLGGGKCNLLSIVIERFPGNYCKTCNLLNNGCEVINGIESPKECHYVQELFLFNEVKL</sequence>
<reference evidence="1 2" key="1">
    <citation type="submission" date="2020-09" db="EMBL/GenBank/DDBJ databases">
        <authorList>
            <person name="Hogan T.J."/>
            <person name="Wilson M.E."/>
            <person name="Walker J.K."/>
            <person name="Johnson L."/>
            <person name="Sharma R."/>
            <person name="Grose J.H."/>
        </authorList>
    </citation>
    <scope>NUCLEOTIDE SEQUENCE [LARGE SCALE GENOMIC DNA]</scope>
</reference>